<dbReference type="Pfam" id="PF02780">
    <property type="entry name" value="Transketolase_C"/>
    <property type="match status" value="1"/>
</dbReference>
<keyword evidence="6" id="KW-1185">Reference proteome</keyword>
<evidence type="ECO:0000259" key="4">
    <source>
        <dbReference type="SMART" id="SM00861"/>
    </source>
</evidence>
<evidence type="ECO:0000256" key="2">
    <source>
        <dbReference type="ARBA" id="ARBA00023002"/>
    </source>
</evidence>
<dbReference type="SUPFAM" id="SSF52922">
    <property type="entry name" value="TK C-terminal domain-like"/>
    <property type="match status" value="1"/>
</dbReference>
<dbReference type="InterPro" id="IPR033248">
    <property type="entry name" value="Transketolase_C"/>
</dbReference>
<dbReference type="Pfam" id="PF02779">
    <property type="entry name" value="Transket_pyr"/>
    <property type="match status" value="1"/>
</dbReference>
<feature type="domain" description="Transketolase-like pyrimidine-binding" evidence="4">
    <location>
        <begin position="4"/>
        <end position="179"/>
    </location>
</feature>
<reference evidence="6" key="1">
    <citation type="journal article" date="2019" name="Int. J. Syst. Evol. Microbiol.">
        <title>The Global Catalogue of Microorganisms (GCM) 10K type strain sequencing project: providing services to taxonomists for standard genome sequencing and annotation.</title>
        <authorList>
            <consortium name="The Broad Institute Genomics Platform"/>
            <consortium name="The Broad Institute Genome Sequencing Center for Infectious Disease"/>
            <person name="Wu L."/>
            <person name="Ma J."/>
        </authorList>
    </citation>
    <scope>NUCLEOTIDE SEQUENCE [LARGE SCALE GENOMIC DNA]</scope>
    <source>
        <strain evidence="6">KCTC 62164</strain>
    </source>
</reference>
<dbReference type="EMBL" id="JBHRSL010000028">
    <property type="protein sequence ID" value="MFC3053745.1"/>
    <property type="molecule type" value="Genomic_DNA"/>
</dbReference>
<dbReference type="SMART" id="SM00861">
    <property type="entry name" value="Transket_pyr"/>
    <property type="match status" value="1"/>
</dbReference>
<dbReference type="Gene3D" id="3.40.50.970">
    <property type="match status" value="1"/>
</dbReference>
<evidence type="ECO:0000256" key="3">
    <source>
        <dbReference type="ARBA" id="ARBA00023052"/>
    </source>
</evidence>
<gene>
    <name evidence="5" type="ORF">ACFOKA_17735</name>
</gene>
<evidence type="ECO:0000256" key="1">
    <source>
        <dbReference type="ARBA" id="ARBA00001964"/>
    </source>
</evidence>
<dbReference type="InterPro" id="IPR009014">
    <property type="entry name" value="Transketo_C/PFOR_II"/>
</dbReference>
<comment type="caution">
    <text evidence="5">The sequence shown here is derived from an EMBL/GenBank/DDBJ whole genome shotgun (WGS) entry which is preliminary data.</text>
</comment>
<dbReference type="GO" id="GO:0016491">
    <property type="term" value="F:oxidoreductase activity"/>
    <property type="evidence" value="ECO:0007669"/>
    <property type="project" value="UniProtKB-KW"/>
</dbReference>
<evidence type="ECO:0000313" key="6">
    <source>
        <dbReference type="Proteomes" id="UP001595444"/>
    </source>
</evidence>
<dbReference type="InterPro" id="IPR029061">
    <property type="entry name" value="THDP-binding"/>
</dbReference>
<organism evidence="5 6">
    <name type="scientific">Kordiimonas pumila</name>
    <dbReference type="NCBI Taxonomy" id="2161677"/>
    <lineage>
        <taxon>Bacteria</taxon>
        <taxon>Pseudomonadati</taxon>
        <taxon>Pseudomonadota</taxon>
        <taxon>Alphaproteobacteria</taxon>
        <taxon>Kordiimonadales</taxon>
        <taxon>Kordiimonadaceae</taxon>
        <taxon>Kordiimonas</taxon>
    </lineage>
</organism>
<protein>
    <submittedName>
        <fullName evidence="5">Alpha-ketoacid dehydrogenase subunit beta</fullName>
        <ecNumber evidence="5">1.2.4.-</ecNumber>
    </submittedName>
</protein>
<comment type="cofactor">
    <cofactor evidence="1">
        <name>thiamine diphosphate</name>
        <dbReference type="ChEBI" id="CHEBI:58937"/>
    </cofactor>
</comment>
<accession>A0ABV7DAV8</accession>
<dbReference type="RefSeq" id="WP_194214436.1">
    <property type="nucleotide sequence ID" value="NZ_CP061205.1"/>
</dbReference>
<dbReference type="PANTHER" id="PTHR43257:SF2">
    <property type="entry name" value="PYRUVATE DEHYDROGENASE E1 COMPONENT SUBUNIT BETA"/>
    <property type="match status" value="1"/>
</dbReference>
<keyword evidence="2 5" id="KW-0560">Oxidoreductase</keyword>
<dbReference type="EC" id="1.2.4.-" evidence="5"/>
<dbReference type="Gene3D" id="3.40.50.920">
    <property type="match status" value="1"/>
</dbReference>
<dbReference type="Proteomes" id="UP001595444">
    <property type="component" value="Unassembled WGS sequence"/>
</dbReference>
<name>A0ABV7DAV8_9PROT</name>
<evidence type="ECO:0000313" key="5">
    <source>
        <dbReference type="EMBL" id="MFC3053745.1"/>
    </source>
</evidence>
<dbReference type="SUPFAM" id="SSF52518">
    <property type="entry name" value="Thiamin diphosphate-binding fold (THDP-binding)"/>
    <property type="match status" value="1"/>
</dbReference>
<sequence length="343" mass="36682">MRILKYKEAISEATVQAMEADNSIFVTGHAVDYPSGIFGSTTAAAARFPDRVFDCPSMENGFAGIAVGAAAMGKRPLYVFPRADFMFLSFDNLLNLACKWRYMYGGNAGRVPIVFRAIVGKGWGQGATHSQSPHAPLAHFPGLTVALPATPADAKGLLLSALTGQDPVVIFEHRALYDTEGPVDEAMTPIPFGKANIVREGSDITIVATSFMVSEALVAAEELAARGVSVEIIDPRTVRPLDEKTILASVKKTGRLIVADTSWELCGFTSEVAALVAEKGFHHLKAPVRRIALANCPAPVSMKLEEAFYPKASTLANAALQLLGKASTDMAHIDQESLFKGPY</sequence>
<keyword evidence="3" id="KW-0786">Thiamine pyrophosphate</keyword>
<dbReference type="InterPro" id="IPR005475">
    <property type="entry name" value="Transketolase-like_Pyr-bd"/>
</dbReference>
<proteinExistence type="predicted"/>
<dbReference type="PANTHER" id="PTHR43257">
    <property type="entry name" value="PYRUVATE DEHYDROGENASE E1 COMPONENT BETA SUBUNIT"/>
    <property type="match status" value="1"/>
</dbReference>